<organism evidence="9 10">
    <name type="scientific">Acorus calamus</name>
    <name type="common">Sweet flag</name>
    <dbReference type="NCBI Taxonomy" id="4465"/>
    <lineage>
        <taxon>Eukaryota</taxon>
        <taxon>Viridiplantae</taxon>
        <taxon>Streptophyta</taxon>
        <taxon>Embryophyta</taxon>
        <taxon>Tracheophyta</taxon>
        <taxon>Spermatophyta</taxon>
        <taxon>Magnoliopsida</taxon>
        <taxon>Liliopsida</taxon>
        <taxon>Acoraceae</taxon>
        <taxon>Acorus</taxon>
    </lineage>
</organism>
<evidence type="ECO:0000313" key="9">
    <source>
        <dbReference type="EMBL" id="KAK1288767.1"/>
    </source>
</evidence>
<feature type="domain" description="DNA polymerase alpha/delta/epsilon subunit B" evidence="7">
    <location>
        <begin position="214"/>
        <end position="329"/>
    </location>
</feature>
<evidence type="ECO:0000313" key="10">
    <source>
        <dbReference type="Proteomes" id="UP001180020"/>
    </source>
</evidence>
<keyword evidence="3" id="KW-0235">DNA replication</keyword>
<dbReference type="InterPro" id="IPR024639">
    <property type="entry name" value="DNA_pol_e_bsu_N"/>
</dbReference>
<evidence type="ECO:0000256" key="2">
    <source>
        <dbReference type="ARBA" id="ARBA00009560"/>
    </source>
</evidence>
<reference evidence="9" key="2">
    <citation type="submission" date="2023-06" db="EMBL/GenBank/DDBJ databases">
        <authorList>
            <person name="Ma L."/>
            <person name="Liu K.-W."/>
            <person name="Li Z."/>
            <person name="Hsiao Y.-Y."/>
            <person name="Qi Y."/>
            <person name="Fu T."/>
            <person name="Tang G."/>
            <person name="Zhang D."/>
            <person name="Sun W.-H."/>
            <person name="Liu D.-K."/>
            <person name="Li Y."/>
            <person name="Chen G.-Z."/>
            <person name="Liu X.-D."/>
            <person name="Liao X.-Y."/>
            <person name="Jiang Y.-T."/>
            <person name="Yu X."/>
            <person name="Hao Y."/>
            <person name="Huang J."/>
            <person name="Zhao X.-W."/>
            <person name="Ke S."/>
            <person name="Chen Y.-Y."/>
            <person name="Wu W.-L."/>
            <person name="Hsu J.-L."/>
            <person name="Lin Y.-F."/>
            <person name="Huang M.-D."/>
            <person name="Li C.-Y."/>
            <person name="Huang L."/>
            <person name="Wang Z.-W."/>
            <person name="Zhao X."/>
            <person name="Zhong W.-Y."/>
            <person name="Peng D.-H."/>
            <person name="Ahmad S."/>
            <person name="Lan S."/>
            <person name="Zhang J.-S."/>
            <person name="Tsai W.-C."/>
            <person name="Van De Peer Y."/>
            <person name="Liu Z.-J."/>
        </authorList>
    </citation>
    <scope>NUCLEOTIDE SEQUENCE</scope>
    <source>
        <strain evidence="9">CP</strain>
        <tissue evidence="9">Leaves</tissue>
    </source>
</reference>
<proteinExistence type="inferred from homology"/>
<keyword evidence="5" id="KW-0539">Nucleus</keyword>
<dbReference type="InterPro" id="IPR007185">
    <property type="entry name" value="DNA_pol_a/d/e_bsu"/>
</dbReference>
<evidence type="ECO:0000259" key="7">
    <source>
        <dbReference type="Pfam" id="PF04042"/>
    </source>
</evidence>
<dbReference type="InterPro" id="IPR016266">
    <property type="entry name" value="POLE2"/>
</dbReference>
<accession>A0AAV9CJI0</accession>
<evidence type="ECO:0000259" key="8">
    <source>
        <dbReference type="Pfam" id="PF12213"/>
    </source>
</evidence>
<comment type="subcellular location">
    <subcellularLocation>
        <location evidence="1">Nucleus</location>
    </subcellularLocation>
</comment>
<evidence type="ECO:0000256" key="5">
    <source>
        <dbReference type="ARBA" id="ARBA00023242"/>
    </source>
</evidence>
<feature type="domain" description="DNA polymerase epsilon subunit B N-terminal" evidence="8">
    <location>
        <begin position="1"/>
        <end position="64"/>
    </location>
</feature>
<evidence type="ECO:0000256" key="6">
    <source>
        <dbReference type="ARBA" id="ARBA00032930"/>
    </source>
</evidence>
<sequence>MKKKVQRRFKIRGFTLKVEALDEVLSFLSRFQDAEDEALDLLIDELEKESLKSSILDRDSIHRVVSLLLEAESAAVETDPVGPSTSSRSSLRVIDAFLVPKFRFDPVKKVFYEHTDKLPIHGEASAKAALYRDRFQLLLHRISRDRHFSRPVFDIEAIDSGNCFFVENTIIVAEGEYLPNGIFQVYTCGFPPLEDRDASHSLLMGLDFFGGGPSTVLPRCALPKYLTEELQKHVPNAIFTSNPCRIKFYTQEIVFFRQDLLYRMRRSCLIPPSTEETSDPFEHLVVTITQQSHLCPLPLTVQPIIWNYDHCLRLYPTPHTIVLGDKSEQKSFKFSGITCFNPGSFANDSTFVAYRPCTQEVELSALQS</sequence>
<dbReference type="Pfam" id="PF12213">
    <property type="entry name" value="Dpoe2NT"/>
    <property type="match status" value="1"/>
</dbReference>
<dbReference type="GO" id="GO:0042276">
    <property type="term" value="P:error-prone translesion synthesis"/>
    <property type="evidence" value="ECO:0007669"/>
    <property type="project" value="TreeGrafter"/>
</dbReference>
<dbReference type="Pfam" id="PF04042">
    <property type="entry name" value="DNA_pol_E_B"/>
    <property type="match status" value="1"/>
</dbReference>
<dbReference type="Gene3D" id="1.10.8.60">
    <property type="match status" value="1"/>
</dbReference>
<comment type="similarity">
    <text evidence="2">Belongs to the DNA polymerase epsilon subunit B family.</text>
</comment>
<dbReference type="GO" id="GO:0006261">
    <property type="term" value="P:DNA-templated DNA replication"/>
    <property type="evidence" value="ECO:0007669"/>
    <property type="project" value="InterPro"/>
</dbReference>
<protein>
    <recommendedName>
        <fullName evidence="6">DNA polymerase II subunit 2</fullName>
    </recommendedName>
</protein>
<evidence type="ECO:0000256" key="4">
    <source>
        <dbReference type="ARBA" id="ARBA00023125"/>
    </source>
</evidence>
<dbReference type="PANTHER" id="PTHR12708">
    <property type="entry name" value="DNA POLYMERASE EPSILON SUBUNIT B"/>
    <property type="match status" value="1"/>
</dbReference>
<gene>
    <name evidence="9" type="ORF">QJS10_CPB19g01616</name>
</gene>
<evidence type="ECO:0000256" key="3">
    <source>
        <dbReference type="ARBA" id="ARBA00022705"/>
    </source>
</evidence>
<dbReference type="AlphaFoldDB" id="A0AAV9CJI0"/>
<dbReference type="GO" id="GO:0003677">
    <property type="term" value="F:DNA binding"/>
    <property type="evidence" value="ECO:0007669"/>
    <property type="project" value="UniProtKB-KW"/>
</dbReference>
<dbReference type="Proteomes" id="UP001180020">
    <property type="component" value="Unassembled WGS sequence"/>
</dbReference>
<reference evidence="9" key="1">
    <citation type="journal article" date="2023" name="Nat. Commun.">
        <title>Diploid and tetraploid genomes of Acorus and the evolution of monocots.</title>
        <authorList>
            <person name="Ma L."/>
            <person name="Liu K.W."/>
            <person name="Li Z."/>
            <person name="Hsiao Y.Y."/>
            <person name="Qi Y."/>
            <person name="Fu T."/>
            <person name="Tang G.D."/>
            <person name="Zhang D."/>
            <person name="Sun W.H."/>
            <person name="Liu D.K."/>
            <person name="Li Y."/>
            <person name="Chen G.Z."/>
            <person name="Liu X.D."/>
            <person name="Liao X.Y."/>
            <person name="Jiang Y.T."/>
            <person name="Yu X."/>
            <person name="Hao Y."/>
            <person name="Huang J."/>
            <person name="Zhao X.W."/>
            <person name="Ke S."/>
            <person name="Chen Y.Y."/>
            <person name="Wu W.L."/>
            <person name="Hsu J.L."/>
            <person name="Lin Y.F."/>
            <person name="Huang M.D."/>
            <person name="Li C.Y."/>
            <person name="Huang L."/>
            <person name="Wang Z.W."/>
            <person name="Zhao X."/>
            <person name="Zhong W.Y."/>
            <person name="Peng D.H."/>
            <person name="Ahmad S."/>
            <person name="Lan S."/>
            <person name="Zhang J.S."/>
            <person name="Tsai W.C."/>
            <person name="Van de Peer Y."/>
            <person name="Liu Z.J."/>
        </authorList>
    </citation>
    <scope>NUCLEOTIDE SEQUENCE</scope>
    <source>
        <strain evidence="9">CP</strain>
    </source>
</reference>
<comment type="caution">
    <text evidence="9">The sequence shown here is derived from an EMBL/GenBank/DDBJ whole genome shotgun (WGS) entry which is preliminary data.</text>
</comment>
<keyword evidence="4" id="KW-0238">DNA-binding</keyword>
<evidence type="ECO:0000256" key="1">
    <source>
        <dbReference type="ARBA" id="ARBA00004123"/>
    </source>
</evidence>
<dbReference type="GO" id="GO:0008622">
    <property type="term" value="C:epsilon DNA polymerase complex"/>
    <property type="evidence" value="ECO:0007669"/>
    <property type="project" value="InterPro"/>
</dbReference>
<dbReference type="EMBL" id="JAUJYO010000019">
    <property type="protein sequence ID" value="KAK1288767.1"/>
    <property type="molecule type" value="Genomic_DNA"/>
</dbReference>
<name>A0AAV9CJI0_ACOCL</name>
<keyword evidence="10" id="KW-1185">Reference proteome</keyword>
<dbReference type="PANTHER" id="PTHR12708:SF0">
    <property type="entry name" value="DNA POLYMERASE EPSILON SUBUNIT 2"/>
    <property type="match status" value="1"/>
</dbReference>